<feature type="binding site" evidence="18">
    <location>
        <position position="137"/>
    </location>
    <ligand>
        <name>UDP-N-acetyl-alpha-D-glucosamine</name>
        <dbReference type="ChEBI" id="CHEBI:57705"/>
    </ligand>
</feature>
<dbReference type="CDD" id="cd03353">
    <property type="entry name" value="LbH_GlmU_C"/>
    <property type="match status" value="1"/>
</dbReference>
<reference evidence="21 22" key="3">
    <citation type="submission" date="2017-03" db="EMBL/GenBank/DDBJ databases">
        <authorList>
            <person name="Regsiter A."/>
            <person name="William W."/>
        </authorList>
    </citation>
    <scope>NUCLEOTIDE SEQUENCE [LARGE SCALE GENOMIC DNA]</scope>
    <source>
        <strain evidence="21">PRJEB5721</strain>
    </source>
</reference>
<evidence type="ECO:0000256" key="4">
    <source>
        <dbReference type="ARBA" id="ARBA00022490"/>
    </source>
</evidence>
<evidence type="ECO:0000256" key="2">
    <source>
        <dbReference type="ARBA" id="ARBA00007707"/>
    </source>
</evidence>
<feature type="binding site" evidence="18">
    <location>
        <begin position="100"/>
        <end position="102"/>
    </location>
    <ligand>
        <name>UDP-N-acetyl-alpha-D-glucosamine</name>
        <dbReference type="ChEBI" id="CHEBI:57705"/>
    </ligand>
</feature>
<dbReference type="GO" id="GO:0071555">
    <property type="term" value="P:cell wall organization"/>
    <property type="evidence" value="ECO:0007669"/>
    <property type="project" value="UniProtKB-KW"/>
</dbReference>
<keyword evidence="14 18" id="KW-0961">Cell wall biogenesis/degradation</keyword>
<dbReference type="InterPro" id="IPR001451">
    <property type="entry name" value="Hexapep"/>
</dbReference>
<dbReference type="InterPro" id="IPR011004">
    <property type="entry name" value="Trimer_LpxA-like_sf"/>
</dbReference>
<feature type="binding site" evidence="18">
    <location>
        <position position="225"/>
    </location>
    <ligand>
        <name>Mg(2+)</name>
        <dbReference type="ChEBI" id="CHEBI:18420"/>
    </ligand>
</feature>
<feature type="binding site" evidence="18">
    <location>
        <position position="152"/>
    </location>
    <ligand>
        <name>UDP-N-acetyl-alpha-D-glucosamine</name>
        <dbReference type="ChEBI" id="CHEBI:57705"/>
    </ligand>
</feature>
<feature type="binding site" evidence="18">
    <location>
        <position position="102"/>
    </location>
    <ligand>
        <name>Mg(2+)</name>
        <dbReference type="ChEBI" id="CHEBI:18420"/>
    </ligand>
</feature>
<dbReference type="AlphaFoldDB" id="A0A060UM16"/>
<comment type="subunit">
    <text evidence="18">Homotrimer.</text>
</comment>
<dbReference type="EC" id="2.3.1.157" evidence="18"/>
<dbReference type="GO" id="GO:0003977">
    <property type="term" value="F:UDP-N-acetylglucosamine diphosphorylase activity"/>
    <property type="evidence" value="ECO:0007669"/>
    <property type="project" value="UniProtKB-UniRule"/>
</dbReference>
<name>A0A060UM16_9PROT</name>
<dbReference type="InterPro" id="IPR038009">
    <property type="entry name" value="GlmU_C_LbH"/>
</dbReference>
<feature type="binding site" evidence="18">
    <location>
        <position position="349"/>
    </location>
    <ligand>
        <name>UDP-N-acetyl-alpha-D-glucosamine</name>
        <dbReference type="ChEBI" id="CHEBI:57705"/>
    </ligand>
</feature>
<evidence type="ECO:0000313" key="21">
    <source>
        <dbReference type="EMBL" id="SMH66480.1"/>
    </source>
</evidence>
<feature type="binding site" evidence="18">
    <location>
        <position position="22"/>
    </location>
    <ligand>
        <name>UDP-N-acetyl-alpha-D-glucosamine</name>
        <dbReference type="ChEBI" id="CHEBI:57705"/>
    </ligand>
</feature>
<dbReference type="PANTHER" id="PTHR43584">
    <property type="entry name" value="NUCLEOTIDYL TRANSFERASE"/>
    <property type="match status" value="1"/>
</dbReference>
<evidence type="ECO:0000256" key="3">
    <source>
        <dbReference type="ARBA" id="ARBA00007947"/>
    </source>
</evidence>
<evidence type="ECO:0000256" key="14">
    <source>
        <dbReference type="ARBA" id="ARBA00023316"/>
    </source>
</evidence>
<evidence type="ECO:0000256" key="15">
    <source>
        <dbReference type="ARBA" id="ARBA00048247"/>
    </source>
</evidence>
<dbReference type="Pfam" id="PF12804">
    <property type="entry name" value="NTP_transf_3"/>
    <property type="match status" value="1"/>
</dbReference>
<dbReference type="NCBIfam" id="TIGR01173">
    <property type="entry name" value="glmU"/>
    <property type="match status" value="1"/>
</dbReference>
<dbReference type="HAMAP" id="MF_01631">
    <property type="entry name" value="GlmU"/>
    <property type="match status" value="1"/>
</dbReference>
<evidence type="ECO:0000256" key="16">
    <source>
        <dbReference type="ARBA" id="ARBA00048493"/>
    </source>
</evidence>
<evidence type="ECO:0000256" key="7">
    <source>
        <dbReference type="ARBA" id="ARBA00022723"/>
    </source>
</evidence>
<dbReference type="Gene3D" id="2.160.10.10">
    <property type="entry name" value="Hexapeptide repeat proteins"/>
    <property type="match status" value="1"/>
</dbReference>
<keyword evidence="11 18" id="KW-0573">Peptidoglycan synthesis</keyword>
<evidence type="ECO:0000313" key="22">
    <source>
        <dbReference type="Proteomes" id="UP000193925"/>
    </source>
</evidence>
<protein>
    <recommendedName>
        <fullName evidence="18">Bifunctional protein GlmU</fullName>
    </recommendedName>
    <domain>
        <recommendedName>
            <fullName evidence="18">UDP-N-acetylglucosamine pyrophosphorylase</fullName>
            <ecNumber evidence="18">2.7.7.23</ecNumber>
        </recommendedName>
        <alternativeName>
            <fullName evidence="18">N-acetylglucosamine-1-phosphate uridyltransferase</fullName>
        </alternativeName>
    </domain>
    <domain>
        <recommendedName>
            <fullName evidence="18">Glucosamine-1-phosphate N-acetyltransferase</fullName>
            <ecNumber evidence="18">2.3.1.157</ecNumber>
        </recommendedName>
    </domain>
</protein>
<feature type="binding site" evidence="18">
    <location>
        <position position="364"/>
    </location>
    <ligand>
        <name>UDP-N-acetyl-alpha-D-glucosamine</name>
        <dbReference type="ChEBI" id="CHEBI:57705"/>
    </ligand>
</feature>
<dbReference type="Pfam" id="PF00132">
    <property type="entry name" value="Hexapep"/>
    <property type="match status" value="2"/>
</dbReference>
<comment type="similarity">
    <text evidence="2 18">In the C-terminal section; belongs to the transferase hexapeptide repeat family.</text>
</comment>
<feature type="active site" description="Proton acceptor" evidence="18">
    <location>
        <position position="361"/>
    </location>
</feature>
<gene>
    <name evidence="18 20" type="primary">glmU</name>
    <name evidence="21" type="ORF">AFERRI_30212</name>
    <name evidence="20" type="ORF">AFERRI_30353</name>
</gene>
<evidence type="ECO:0000256" key="10">
    <source>
        <dbReference type="ARBA" id="ARBA00022960"/>
    </source>
</evidence>
<evidence type="ECO:0000256" key="5">
    <source>
        <dbReference type="ARBA" id="ARBA00022679"/>
    </source>
</evidence>
<dbReference type="Proteomes" id="UP000193925">
    <property type="component" value="Chromosome AFERRI"/>
</dbReference>
<dbReference type="GO" id="GO:0000902">
    <property type="term" value="P:cell morphogenesis"/>
    <property type="evidence" value="ECO:0007669"/>
    <property type="project" value="UniProtKB-UniRule"/>
</dbReference>
<sequence length="455" mass="48056">MLTDIVILAAGQGTRMRSALPKVLQALGGKPMLAHVLATAAELSPRRIHVVIGFGGDAVQTAFPAAPVSWWAQVQQLGTGDALKSALPGLTGAERVLVLYGDVPLLTAATLREFLLQTPASGLGLTTASLSEPHGYGRILRDANGQVQGIREHKDCQPDESVIREVNLGMMILPVAPLQGWLQGLSAQNAQGEIYLTDVVLAARADGYAVWPFTLADATEALGVNDPMQLTDLERVFQRQQLRALQMRGLRVADPARIDIRGEVTCGQDCWVDPNVLFVGAVHLGDRVRVGAGAILQDVQIGDDVEILPYSLIEGARIAAGARIGPFARIRPGTEIGEAAHIGNYVEVKASKIGAGSKVNHLSYIGDAEIGTGVNVGAGTITCNYDGANKHRTIIGNDVFIGSDSQLVAPVTVGDGATIGAGSTITKEVPAGALTLSRSPQRTVPHWQRPRCEKK</sequence>
<evidence type="ECO:0000256" key="18">
    <source>
        <dbReference type="HAMAP-Rule" id="MF_01631"/>
    </source>
</evidence>
<keyword evidence="22" id="KW-1185">Reference proteome</keyword>
<dbReference type="UniPathway" id="UPA00973"/>
<evidence type="ECO:0000256" key="1">
    <source>
        <dbReference type="ARBA" id="ARBA00004496"/>
    </source>
</evidence>
<feature type="region of interest" description="Linker" evidence="18">
    <location>
        <begin position="228"/>
        <end position="248"/>
    </location>
</feature>
<dbReference type="InterPro" id="IPR029044">
    <property type="entry name" value="Nucleotide-diphossugar_trans"/>
</dbReference>
<dbReference type="RefSeq" id="WP_035191981.1">
    <property type="nucleotide sequence ID" value="NZ_CCCS020000023.1"/>
</dbReference>
<evidence type="ECO:0000256" key="17">
    <source>
        <dbReference type="ARBA" id="ARBA00049628"/>
    </source>
</evidence>
<feature type="binding site" evidence="18">
    <location>
        <begin position="78"/>
        <end position="79"/>
    </location>
    <ligand>
        <name>UDP-N-acetyl-alpha-D-glucosamine</name>
        <dbReference type="ChEBI" id="CHEBI:57705"/>
    </ligand>
</feature>
<dbReference type="EC" id="2.7.7.23" evidence="18"/>
<evidence type="ECO:0000256" key="9">
    <source>
        <dbReference type="ARBA" id="ARBA00022842"/>
    </source>
</evidence>
<dbReference type="GO" id="GO:0019134">
    <property type="term" value="F:glucosamine-1-phosphate N-acetyltransferase activity"/>
    <property type="evidence" value="ECO:0007669"/>
    <property type="project" value="UniProtKB-UniRule"/>
</dbReference>
<proteinExistence type="inferred from homology"/>
<dbReference type="EMBL" id="LT841305">
    <property type="protein sequence ID" value="SMH66480.1"/>
    <property type="molecule type" value="Genomic_DNA"/>
</dbReference>
<keyword evidence="9 18" id="KW-0460">Magnesium</keyword>
<evidence type="ECO:0000256" key="11">
    <source>
        <dbReference type="ARBA" id="ARBA00022984"/>
    </source>
</evidence>
<feature type="binding site" evidence="18">
    <location>
        <position position="225"/>
    </location>
    <ligand>
        <name>UDP-N-acetyl-alpha-D-glucosamine</name>
        <dbReference type="ChEBI" id="CHEBI:57705"/>
    </ligand>
</feature>
<keyword evidence="6 18" id="KW-0548">Nucleotidyltransferase</keyword>
<feature type="binding site" evidence="18">
    <location>
        <position position="421"/>
    </location>
    <ligand>
        <name>acetyl-CoA</name>
        <dbReference type="ChEBI" id="CHEBI:57288"/>
    </ligand>
</feature>
<keyword evidence="13 18" id="KW-0012">Acyltransferase</keyword>
<dbReference type="CDD" id="cd02540">
    <property type="entry name" value="GT2_GlmU_N_bac"/>
    <property type="match status" value="1"/>
</dbReference>
<comment type="pathway">
    <text evidence="18">Bacterial outer membrane biogenesis; LPS lipid A biosynthesis.</text>
</comment>
<keyword evidence="12 18" id="KW-0511">Multifunctional enzyme</keyword>
<dbReference type="SUPFAM" id="SSF53448">
    <property type="entry name" value="Nucleotide-diphospho-sugar transferases"/>
    <property type="match status" value="1"/>
</dbReference>
<feature type="binding site" evidence="18">
    <location>
        <begin position="384"/>
        <end position="385"/>
    </location>
    <ligand>
        <name>acetyl-CoA</name>
        <dbReference type="ChEBI" id="CHEBI:57288"/>
    </ligand>
</feature>
<dbReference type="InterPro" id="IPR025877">
    <property type="entry name" value="MobA-like_NTP_Trfase"/>
</dbReference>
<comment type="function">
    <text evidence="17 18">Catalyzes the last two sequential reactions in the de novo biosynthetic pathway for UDP-N-acetylglucosamine (UDP-GlcNAc). The C-terminal domain catalyzes the transfer of acetyl group from acetyl coenzyme A to glucosamine-1-phosphate (GlcN-1-P) to produce N-acetylglucosamine-1-phosphate (GlcNAc-1-P), which is converted into UDP-GlcNAc by the transfer of uridine 5-monophosphate (from uridine 5-triphosphate), a reaction catalyzed by the N-terminal domain.</text>
</comment>
<dbReference type="EMBL" id="CCCS020000023">
    <property type="protein sequence ID" value="CDQ09707.1"/>
    <property type="molecule type" value="Genomic_DNA"/>
</dbReference>
<comment type="similarity">
    <text evidence="3 18">In the N-terminal section; belongs to the N-acetylglucosamine-1-phosphate uridyltransferase family.</text>
</comment>
<dbReference type="SUPFAM" id="SSF51161">
    <property type="entry name" value="Trimeric LpxA-like enzymes"/>
    <property type="match status" value="1"/>
</dbReference>
<evidence type="ECO:0000256" key="6">
    <source>
        <dbReference type="ARBA" id="ARBA00022695"/>
    </source>
</evidence>
<comment type="cofactor">
    <cofactor evidence="18">
        <name>Mg(2+)</name>
        <dbReference type="ChEBI" id="CHEBI:18420"/>
    </cofactor>
    <text evidence="18">Binds 1 Mg(2+) ion per subunit.</text>
</comment>
<evidence type="ECO:0000256" key="13">
    <source>
        <dbReference type="ARBA" id="ARBA00023315"/>
    </source>
</evidence>
<dbReference type="GO" id="GO:0005737">
    <property type="term" value="C:cytoplasm"/>
    <property type="evidence" value="ECO:0007669"/>
    <property type="project" value="UniProtKB-SubCell"/>
</dbReference>
<comment type="subcellular location">
    <subcellularLocation>
        <location evidence="1 18">Cytoplasm</location>
    </subcellularLocation>
</comment>
<accession>A0A060UM16</accession>
<dbReference type="InterPro" id="IPR005882">
    <property type="entry name" value="Bifunctional_GlmU"/>
</dbReference>
<dbReference type="Gene3D" id="3.90.550.10">
    <property type="entry name" value="Spore Coat Polysaccharide Biosynthesis Protein SpsA, Chain A"/>
    <property type="match status" value="1"/>
</dbReference>
<feature type="binding site" evidence="18">
    <location>
        <begin position="8"/>
        <end position="11"/>
    </location>
    <ligand>
        <name>UDP-N-acetyl-alpha-D-glucosamine</name>
        <dbReference type="ChEBI" id="CHEBI:57705"/>
    </ligand>
</feature>
<keyword evidence="10 18" id="KW-0133">Cell shape</keyword>
<dbReference type="GO" id="GO:0008360">
    <property type="term" value="P:regulation of cell shape"/>
    <property type="evidence" value="ECO:0007669"/>
    <property type="project" value="UniProtKB-KW"/>
</dbReference>
<comment type="catalytic activity">
    <reaction evidence="15 18">
        <text>alpha-D-glucosamine 1-phosphate + acetyl-CoA = N-acetyl-alpha-D-glucosamine 1-phosphate + CoA + H(+)</text>
        <dbReference type="Rhea" id="RHEA:13725"/>
        <dbReference type="ChEBI" id="CHEBI:15378"/>
        <dbReference type="ChEBI" id="CHEBI:57287"/>
        <dbReference type="ChEBI" id="CHEBI:57288"/>
        <dbReference type="ChEBI" id="CHEBI:57776"/>
        <dbReference type="ChEBI" id="CHEBI:58516"/>
        <dbReference type="EC" id="2.3.1.157"/>
    </reaction>
</comment>
<dbReference type="UniPathway" id="UPA00113">
    <property type="reaction ID" value="UER00532"/>
</dbReference>
<organism evidence="20">
    <name type="scientific">Acidithiobacillus ferrivorans</name>
    <dbReference type="NCBI Taxonomy" id="160808"/>
    <lineage>
        <taxon>Bacteria</taxon>
        <taxon>Pseudomonadati</taxon>
        <taxon>Pseudomonadota</taxon>
        <taxon>Acidithiobacillia</taxon>
        <taxon>Acidithiobacillales</taxon>
        <taxon>Acidithiobacillaceae</taxon>
        <taxon>Acidithiobacillus</taxon>
    </lineage>
</organism>
<comment type="catalytic activity">
    <reaction evidence="16 18">
        <text>N-acetyl-alpha-D-glucosamine 1-phosphate + UTP + H(+) = UDP-N-acetyl-alpha-D-glucosamine + diphosphate</text>
        <dbReference type="Rhea" id="RHEA:13509"/>
        <dbReference type="ChEBI" id="CHEBI:15378"/>
        <dbReference type="ChEBI" id="CHEBI:33019"/>
        <dbReference type="ChEBI" id="CHEBI:46398"/>
        <dbReference type="ChEBI" id="CHEBI:57705"/>
        <dbReference type="ChEBI" id="CHEBI:57776"/>
        <dbReference type="EC" id="2.7.7.23"/>
    </reaction>
</comment>
<dbReference type="GO" id="GO:0009252">
    <property type="term" value="P:peptidoglycan biosynthetic process"/>
    <property type="evidence" value="ECO:0007669"/>
    <property type="project" value="UniProtKB-UniRule"/>
</dbReference>
<comment type="pathway">
    <text evidence="18">Nucleotide-sugar biosynthesis; UDP-N-acetyl-alpha-D-glucosamine biosynthesis; N-acetyl-alpha-D-glucosamine 1-phosphate from alpha-D-glucosamine 6-phosphate (route II): step 2/2.</text>
</comment>
<evidence type="ECO:0000259" key="19">
    <source>
        <dbReference type="Pfam" id="PF12804"/>
    </source>
</evidence>
<keyword evidence="7 18" id="KW-0479">Metal-binding</keyword>
<feature type="binding site" evidence="18">
    <location>
        <position position="438"/>
    </location>
    <ligand>
        <name>acetyl-CoA</name>
        <dbReference type="ChEBI" id="CHEBI:57288"/>
    </ligand>
</feature>
<feature type="binding site" evidence="18">
    <location>
        <position position="375"/>
    </location>
    <ligand>
        <name>UDP-N-acetyl-alpha-D-glucosamine</name>
        <dbReference type="ChEBI" id="CHEBI:57705"/>
    </ligand>
</feature>
<feature type="binding site" evidence="18">
    <location>
        <position position="403"/>
    </location>
    <ligand>
        <name>acetyl-CoA</name>
        <dbReference type="ChEBI" id="CHEBI:57288"/>
    </ligand>
</feature>
<dbReference type="GO" id="GO:0000287">
    <property type="term" value="F:magnesium ion binding"/>
    <property type="evidence" value="ECO:0007669"/>
    <property type="project" value="UniProtKB-UniRule"/>
</dbReference>
<evidence type="ECO:0000256" key="8">
    <source>
        <dbReference type="ARBA" id="ARBA00022737"/>
    </source>
</evidence>
<feature type="binding site" evidence="18">
    <location>
        <position position="331"/>
    </location>
    <ligand>
        <name>UDP-N-acetyl-alpha-D-glucosamine</name>
        <dbReference type="ChEBI" id="CHEBI:57705"/>
    </ligand>
</feature>
<dbReference type="GO" id="GO:0016020">
    <property type="term" value="C:membrane"/>
    <property type="evidence" value="ECO:0007669"/>
    <property type="project" value="GOC"/>
</dbReference>
<dbReference type="GO" id="GO:0009245">
    <property type="term" value="P:lipid A biosynthetic process"/>
    <property type="evidence" value="ECO:0007669"/>
    <property type="project" value="UniProtKB-UniRule"/>
</dbReference>
<feature type="domain" description="MobA-like NTP transferase" evidence="19">
    <location>
        <begin position="6"/>
        <end position="122"/>
    </location>
</feature>
<reference evidence="20" key="2">
    <citation type="submission" date="2014-07" db="EMBL/GenBank/DDBJ databases">
        <title>Initial genome analysis of the psychrotolerant acidophile Acidithiobacillus ferrivorans CF27: insights into iron and sulfur oxidation pathways and into biofilm formation.</title>
        <authorList>
            <person name="Talla E."/>
            <person name="Hedrich S."/>
            <person name="Mangenot S."/>
            <person name="Ji B."/>
            <person name="Johnson D.B."/>
            <person name="Barbe V."/>
            <person name="Bonnefoy V."/>
        </authorList>
    </citation>
    <scope>NUCLEOTIDE SEQUENCE [LARGE SCALE GENOMIC DNA]</scope>
    <source>
        <strain evidence="20">CF27</strain>
    </source>
</reference>
<dbReference type="PANTHER" id="PTHR43584:SF3">
    <property type="entry name" value="BIFUNCTIONAL PROTEIN GLMU"/>
    <property type="match status" value="1"/>
</dbReference>
<feature type="region of interest" description="Pyrophosphorylase" evidence="18">
    <location>
        <begin position="1"/>
        <end position="227"/>
    </location>
</feature>
<feature type="binding site" evidence="18">
    <location>
        <position position="73"/>
    </location>
    <ligand>
        <name>UDP-N-acetyl-alpha-D-glucosamine</name>
        <dbReference type="ChEBI" id="CHEBI:57705"/>
    </ligand>
</feature>
<reference evidence="20" key="1">
    <citation type="submission" date="2014-03" db="EMBL/GenBank/DDBJ databases">
        <authorList>
            <person name="Genoscope - CEA"/>
        </authorList>
    </citation>
    <scope>NUCLEOTIDE SEQUENCE [LARGE SCALE GENOMIC DNA]</scope>
    <source>
        <strain evidence="20">CF27</strain>
    </source>
</reference>
<feature type="binding site" evidence="18">
    <location>
        <position position="378"/>
    </location>
    <ligand>
        <name>acetyl-CoA</name>
        <dbReference type="ChEBI" id="CHEBI:57288"/>
    </ligand>
</feature>
<keyword evidence="5 18" id="KW-0808">Transferase</keyword>
<dbReference type="PROSITE" id="PS00101">
    <property type="entry name" value="HEXAPEP_TRANSFERASES"/>
    <property type="match status" value="1"/>
</dbReference>
<feature type="region of interest" description="N-acetyltransferase" evidence="18">
    <location>
        <begin position="249"/>
        <end position="455"/>
    </location>
</feature>
<keyword evidence="8 18" id="KW-0677">Repeat</keyword>
<dbReference type="GO" id="GO:0006048">
    <property type="term" value="P:UDP-N-acetylglucosamine biosynthetic process"/>
    <property type="evidence" value="ECO:0007669"/>
    <property type="project" value="UniProtKB-UniPathway"/>
</dbReference>
<evidence type="ECO:0000256" key="12">
    <source>
        <dbReference type="ARBA" id="ARBA00023268"/>
    </source>
</evidence>
<evidence type="ECO:0000313" key="20">
    <source>
        <dbReference type="EMBL" id="CDQ09707.1"/>
    </source>
</evidence>
<dbReference type="InterPro" id="IPR018357">
    <property type="entry name" value="Hexapep_transf_CS"/>
</dbReference>
<keyword evidence="4 18" id="KW-0963">Cytoplasm</keyword>
<feature type="binding site" evidence="18">
    <location>
        <position position="167"/>
    </location>
    <ligand>
        <name>UDP-N-acetyl-alpha-D-glucosamine</name>
        <dbReference type="ChEBI" id="CHEBI:57705"/>
    </ligand>
</feature>
<comment type="pathway">
    <text evidence="18">Nucleotide-sugar biosynthesis; UDP-N-acetyl-alpha-D-glucosamine biosynthesis; UDP-N-acetyl-alpha-D-glucosamine from N-acetyl-alpha-D-glucosamine 1-phosphate: step 1/1.</text>
</comment>
<dbReference type="InterPro" id="IPR050065">
    <property type="entry name" value="GlmU-like"/>
</dbReference>